<proteinExistence type="predicted"/>
<dbReference type="PANTHER" id="PTHR33184">
    <property type="entry name" value="PROTEIN TAPETUM DETERMINANT 1-LIKE-RELATED"/>
    <property type="match status" value="1"/>
</dbReference>
<dbReference type="Proteomes" id="UP000623129">
    <property type="component" value="Unassembled WGS sequence"/>
</dbReference>
<keyword evidence="1" id="KW-0732">Signal</keyword>
<sequence>MFWKKCSASHVLIHQYPSGCAAGHIPKYTVHIFNMNYAPVKDVHIACGFFASTTPIYRHVFNRISTNDCLVKGGKSLSSHEYIVFDYSNEPKFALSFSKVKC</sequence>
<dbReference type="EMBL" id="SWLB01000005">
    <property type="protein sequence ID" value="KAF3338432.1"/>
    <property type="molecule type" value="Genomic_DNA"/>
</dbReference>
<dbReference type="AlphaFoldDB" id="A0A833RBN8"/>
<dbReference type="GO" id="GO:0001709">
    <property type="term" value="P:cell fate determination"/>
    <property type="evidence" value="ECO:0007669"/>
    <property type="project" value="TreeGrafter"/>
</dbReference>
<dbReference type="OrthoDB" id="1572689at2759"/>
<name>A0A833RBN8_9POAL</name>
<evidence type="ECO:0000256" key="1">
    <source>
        <dbReference type="ARBA" id="ARBA00022729"/>
    </source>
</evidence>
<keyword evidence="3" id="KW-1185">Reference proteome</keyword>
<evidence type="ECO:0000313" key="3">
    <source>
        <dbReference type="Proteomes" id="UP000623129"/>
    </source>
</evidence>
<dbReference type="InterPro" id="IPR040361">
    <property type="entry name" value="TPD1"/>
</dbReference>
<comment type="caution">
    <text evidence="2">The sequence shown here is derived from an EMBL/GenBank/DDBJ whole genome shotgun (WGS) entry which is preliminary data.</text>
</comment>
<accession>A0A833RBN8</accession>
<dbReference type="PANTHER" id="PTHR33184:SF73">
    <property type="match status" value="1"/>
</dbReference>
<organism evidence="2 3">
    <name type="scientific">Carex littledalei</name>
    <dbReference type="NCBI Taxonomy" id="544730"/>
    <lineage>
        <taxon>Eukaryota</taxon>
        <taxon>Viridiplantae</taxon>
        <taxon>Streptophyta</taxon>
        <taxon>Embryophyta</taxon>
        <taxon>Tracheophyta</taxon>
        <taxon>Spermatophyta</taxon>
        <taxon>Magnoliopsida</taxon>
        <taxon>Liliopsida</taxon>
        <taxon>Poales</taxon>
        <taxon>Cyperaceae</taxon>
        <taxon>Cyperoideae</taxon>
        <taxon>Cariceae</taxon>
        <taxon>Carex</taxon>
        <taxon>Carex subgen. Euthyceras</taxon>
    </lineage>
</organism>
<protein>
    <submittedName>
        <fullName evidence="2">TPD1 protein</fullName>
    </submittedName>
</protein>
<evidence type="ECO:0000313" key="2">
    <source>
        <dbReference type="EMBL" id="KAF3338432.1"/>
    </source>
</evidence>
<reference evidence="2" key="1">
    <citation type="submission" date="2020-01" db="EMBL/GenBank/DDBJ databases">
        <title>Genome sequence of Kobresia littledalei, the first chromosome-level genome in the family Cyperaceae.</title>
        <authorList>
            <person name="Qu G."/>
        </authorList>
    </citation>
    <scope>NUCLEOTIDE SEQUENCE</scope>
    <source>
        <strain evidence="2">C.B.Clarke</strain>
        <tissue evidence="2">Leaf</tissue>
    </source>
</reference>
<dbReference type="Pfam" id="PF24068">
    <property type="entry name" value="TPD1_C"/>
    <property type="match status" value="1"/>
</dbReference>
<gene>
    <name evidence="2" type="ORF">FCM35_KLT17269</name>
</gene>